<dbReference type="EMBL" id="JACHIW010000001">
    <property type="protein sequence ID" value="MBB5156137.1"/>
    <property type="molecule type" value="Genomic_DNA"/>
</dbReference>
<dbReference type="AlphaFoldDB" id="A0A840Q877"/>
<protein>
    <submittedName>
        <fullName evidence="1">Uncharacterized protein</fullName>
    </submittedName>
</protein>
<sequence>MRARPELALRRALTQFIHACALVAYDDAGAGTAVDAYRKVLDHWGDPTQYRTGSALERASFACVERVRDPFEELTAQPRHAARDEEAVHPLVLHVVPDILVGDTGFGSSFRMACFNAAGSLMDDVITAYQATSLVVSAGYIPYHDVEQPPEILEKMREFRVRYEDEVAERETVAAEIAEYFRERWPTLTRDGGNAKP</sequence>
<name>A0A840Q877_9PSEU</name>
<comment type="caution">
    <text evidence="1">The sequence shown here is derived from an EMBL/GenBank/DDBJ whole genome shotgun (WGS) entry which is preliminary data.</text>
</comment>
<proteinExistence type="predicted"/>
<evidence type="ECO:0000313" key="1">
    <source>
        <dbReference type="EMBL" id="MBB5156137.1"/>
    </source>
</evidence>
<keyword evidence="2" id="KW-1185">Reference proteome</keyword>
<evidence type="ECO:0000313" key="2">
    <source>
        <dbReference type="Proteomes" id="UP000584374"/>
    </source>
</evidence>
<organism evidence="1 2">
    <name type="scientific">Saccharopolyspora phatthalungensis</name>
    <dbReference type="NCBI Taxonomy" id="664693"/>
    <lineage>
        <taxon>Bacteria</taxon>
        <taxon>Bacillati</taxon>
        <taxon>Actinomycetota</taxon>
        <taxon>Actinomycetes</taxon>
        <taxon>Pseudonocardiales</taxon>
        <taxon>Pseudonocardiaceae</taxon>
        <taxon>Saccharopolyspora</taxon>
    </lineage>
</organism>
<accession>A0A840Q877</accession>
<gene>
    <name evidence="1" type="ORF">BJ970_003671</name>
</gene>
<dbReference type="RefSeq" id="WP_184727326.1">
    <property type="nucleotide sequence ID" value="NZ_JACHIW010000001.1"/>
</dbReference>
<dbReference type="Proteomes" id="UP000584374">
    <property type="component" value="Unassembled WGS sequence"/>
</dbReference>
<reference evidence="1 2" key="1">
    <citation type="submission" date="2020-08" db="EMBL/GenBank/DDBJ databases">
        <title>Sequencing the genomes of 1000 actinobacteria strains.</title>
        <authorList>
            <person name="Klenk H.-P."/>
        </authorList>
    </citation>
    <scope>NUCLEOTIDE SEQUENCE [LARGE SCALE GENOMIC DNA]</scope>
    <source>
        <strain evidence="1 2">DSM 45584</strain>
    </source>
</reference>